<organism evidence="1 2">
    <name type="scientific">Brachionus plicatilis</name>
    <name type="common">Marine rotifer</name>
    <name type="synonym">Brachionus muelleri</name>
    <dbReference type="NCBI Taxonomy" id="10195"/>
    <lineage>
        <taxon>Eukaryota</taxon>
        <taxon>Metazoa</taxon>
        <taxon>Spiralia</taxon>
        <taxon>Gnathifera</taxon>
        <taxon>Rotifera</taxon>
        <taxon>Eurotatoria</taxon>
        <taxon>Monogononta</taxon>
        <taxon>Pseudotrocha</taxon>
        <taxon>Ploima</taxon>
        <taxon>Brachionidae</taxon>
        <taxon>Brachionus</taxon>
    </lineage>
</organism>
<reference evidence="1 2" key="1">
    <citation type="journal article" date="2018" name="Sci. Rep.">
        <title>Genomic signatures of local adaptation to the degree of environmental predictability in rotifers.</title>
        <authorList>
            <person name="Franch-Gras L."/>
            <person name="Hahn C."/>
            <person name="Garcia-Roger E.M."/>
            <person name="Carmona M.J."/>
            <person name="Serra M."/>
            <person name="Gomez A."/>
        </authorList>
    </citation>
    <scope>NUCLEOTIDE SEQUENCE [LARGE SCALE GENOMIC DNA]</scope>
    <source>
        <strain evidence="1">HYR1</strain>
    </source>
</reference>
<accession>A0A3M7RRH6</accession>
<dbReference type="Proteomes" id="UP000276133">
    <property type="component" value="Unassembled WGS sequence"/>
</dbReference>
<evidence type="ECO:0000313" key="1">
    <source>
        <dbReference type="EMBL" id="RNA26069.1"/>
    </source>
</evidence>
<sequence length="75" mass="9076">MQKIGCYKSLQNSWLSDDMDNDLKKKETSNIELLLSFDKVRLRANIRKERILHIRSEAPSAQKKKYRRKERRQKI</sequence>
<name>A0A3M7RRH6_BRAPC</name>
<dbReference type="AlphaFoldDB" id="A0A3M7RRH6"/>
<comment type="caution">
    <text evidence="1">The sequence shown here is derived from an EMBL/GenBank/DDBJ whole genome shotgun (WGS) entry which is preliminary data.</text>
</comment>
<proteinExistence type="predicted"/>
<protein>
    <submittedName>
        <fullName evidence="1">Uncharacterized protein</fullName>
    </submittedName>
</protein>
<keyword evidence="2" id="KW-1185">Reference proteome</keyword>
<evidence type="ECO:0000313" key="2">
    <source>
        <dbReference type="Proteomes" id="UP000276133"/>
    </source>
</evidence>
<dbReference type="EMBL" id="REGN01002808">
    <property type="protein sequence ID" value="RNA26069.1"/>
    <property type="molecule type" value="Genomic_DNA"/>
</dbReference>
<gene>
    <name evidence="1" type="ORF">BpHYR1_003596</name>
</gene>